<dbReference type="Proteomes" id="UP000886124">
    <property type="component" value="Unassembled WGS sequence"/>
</dbReference>
<proteinExistence type="predicted"/>
<evidence type="ECO:0000313" key="2">
    <source>
        <dbReference type="EMBL" id="HHJ53653.1"/>
    </source>
</evidence>
<comment type="caution">
    <text evidence="2">The sequence shown here is derived from an EMBL/GenBank/DDBJ whole genome shotgun (WGS) entry which is preliminary data.</text>
</comment>
<name>A0A7V5UFU4_CALAY</name>
<sequence length="152" mass="17007">DLESFYAIDDNVYLRFRLYADANTNGWGWAFDDVTVTNTVSDIDPKAIHANRFELVGNYPNPFGGNRSGRNGAATEIAFTLAKNGPVELTIYNVRGQKVRTLLNGAHYTAGQLHTIRWNGTNEAGHRVSSGTYFYRLSANGQTQIKKMLFLR</sequence>
<reference evidence="2" key="1">
    <citation type="journal article" date="2020" name="mSystems">
        <title>Genome- and Community-Level Interaction Insights into Carbon Utilization and Element Cycling Functions of Hydrothermarchaeota in Hydrothermal Sediment.</title>
        <authorList>
            <person name="Zhou Z."/>
            <person name="Liu Y."/>
            <person name="Xu W."/>
            <person name="Pan J."/>
            <person name="Luo Z.H."/>
            <person name="Li M."/>
        </authorList>
    </citation>
    <scope>NUCLEOTIDE SEQUENCE [LARGE SCALE GENOMIC DNA]</scope>
    <source>
        <strain evidence="2">HyVt-527</strain>
    </source>
</reference>
<gene>
    <name evidence="2" type="ORF">ENJ89_10695</name>
</gene>
<dbReference type="AlphaFoldDB" id="A0A7V5UFU4"/>
<dbReference type="Gene3D" id="2.60.40.4070">
    <property type="match status" value="1"/>
</dbReference>
<protein>
    <submittedName>
        <fullName evidence="2">T9SS type A sorting domain-containing protein</fullName>
    </submittedName>
</protein>
<dbReference type="InterPro" id="IPR026444">
    <property type="entry name" value="Secre_tail"/>
</dbReference>
<dbReference type="InterPro" id="IPR025965">
    <property type="entry name" value="FlgD/Vpr_Ig-like"/>
</dbReference>
<dbReference type="NCBIfam" id="TIGR04183">
    <property type="entry name" value="Por_Secre_tail"/>
    <property type="match status" value="1"/>
</dbReference>
<dbReference type="Pfam" id="PF13860">
    <property type="entry name" value="FlgD_ig"/>
    <property type="match status" value="1"/>
</dbReference>
<organism evidence="2">
    <name type="scientific">Caldithrix abyssi</name>
    <dbReference type="NCBI Taxonomy" id="187145"/>
    <lineage>
        <taxon>Bacteria</taxon>
        <taxon>Pseudomonadati</taxon>
        <taxon>Calditrichota</taxon>
        <taxon>Calditrichia</taxon>
        <taxon>Calditrichales</taxon>
        <taxon>Calditrichaceae</taxon>
        <taxon>Caldithrix</taxon>
    </lineage>
</organism>
<evidence type="ECO:0000259" key="1">
    <source>
        <dbReference type="Pfam" id="PF13860"/>
    </source>
</evidence>
<accession>A0A7V5UFU4</accession>
<feature type="non-terminal residue" evidence="2">
    <location>
        <position position="1"/>
    </location>
</feature>
<feature type="domain" description="FlgD/Vpr Ig-like" evidence="1">
    <location>
        <begin position="72"/>
        <end position="140"/>
    </location>
</feature>
<dbReference type="EMBL" id="DROD01000677">
    <property type="protein sequence ID" value="HHJ53653.1"/>
    <property type="molecule type" value="Genomic_DNA"/>
</dbReference>